<gene>
    <name evidence="5" type="ORF">ICT70_14540</name>
</gene>
<evidence type="ECO:0000256" key="3">
    <source>
        <dbReference type="SAM" id="MobiDB-lite"/>
    </source>
</evidence>
<dbReference type="CDD" id="cd00156">
    <property type="entry name" value="REC"/>
    <property type="match status" value="1"/>
</dbReference>
<keyword evidence="6" id="KW-1185">Reference proteome</keyword>
<feature type="domain" description="Response regulatory" evidence="4">
    <location>
        <begin position="7"/>
        <end position="123"/>
    </location>
</feature>
<keyword evidence="1 2" id="KW-0597">Phosphoprotein</keyword>
<dbReference type="Gene3D" id="3.40.50.2300">
    <property type="match status" value="1"/>
</dbReference>
<feature type="modified residue" description="4-aspartylphosphate" evidence="2">
    <location>
        <position position="56"/>
    </location>
</feature>
<dbReference type="Proteomes" id="UP000632828">
    <property type="component" value="Unassembled WGS sequence"/>
</dbReference>
<dbReference type="PANTHER" id="PTHR44591">
    <property type="entry name" value="STRESS RESPONSE REGULATOR PROTEIN 1"/>
    <property type="match status" value="1"/>
</dbReference>
<dbReference type="InterPro" id="IPR050595">
    <property type="entry name" value="Bact_response_regulator"/>
</dbReference>
<dbReference type="SMART" id="SM00448">
    <property type="entry name" value="REC"/>
    <property type="match status" value="1"/>
</dbReference>
<dbReference type="InterPro" id="IPR011006">
    <property type="entry name" value="CheY-like_superfamily"/>
</dbReference>
<dbReference type="AlphaFoldDB" id="A0A8J6R0D2"/>
<evidence type="ECO:0000256" key="2">
    <source>
        <dbReference type="PROSITE-ProRule" id="PRU00169"/>
    </source>
</evidence>
<organism evidence="5 6">
    <name type="scientific">Pelovirga terrestris</name>
    <dbReference type="NCBI Taxonomy" id="2771352"/>
    <lineage>
        <taxon>Bacteria</taxon>
        <taxon>Pseudomonadati</taxon>
        <taxon>Thermodesulfobacteriota</taxon>
        <taxon>Desulfuromonadia</taxon>
        <taxon>Geobacterales</taxon>
        <taxon>Geobacteraceae</taxon>
        <taxon>Pelovirga</taxon>
    </lineage>
</organism>
<dbReference type="EMBL" id="JACWUN010000026">
    <property type="protein sequence ID" value="MBD1401877.1"/>
    <property type="molecule type" value="Genomic_DNA"/>
</dbReference>
<reference evidence="5" key="1">
    <citation type="submission" date="2020-09" db="EMBL/GenBank/DDBJ databases">
        <title>Pelobacter alkaliphilus sp. nov., a novel anaerobic arsenate-reducing bacterium from terrestrial mud volcano.</title>
        <authorList>
            <person name="Khomyakova M.A."/>
            <person name="Merkel A.Y."/>
            <person name="Slobodkin A.I."/>
        </authorList>
    </citation>
    <scope>NUCLEOTIDE SEQUENCE</scope>
    <source>
        <strain evidence="5">M08fum</strain>
    </source>
</reference>
<dbReference type="Pfam" id="PF14332">
    <property type="entry name" value="DUF4388"/>
    <property type="match status" value="1"/>
</dbReference>
<dbReference type="GO" id="GO:0000160">
    <property type="term" value="P:phosphorelay signal transduction system"/>
    <property type="evidence" value="ECO:0007669"/>
    <property type="project" value="InterPro"/>
</dbReference>
<dbReference type="PANTHER" id="PTHR44591:SF3">
    <property type="entry name" value="RESPONSE REGULATORY DOMAIN-CONTAINING PROTEIN"/>
    <property type="match status" value="1"/>
</dbReference>
<evidence type="ECO:0000313" key="5">
    <source>
        <dbReference type="EMBL" id="MBD1401877.1"/>
    </source>
</evidence>
<dbReference type="Pfam" id="PF00072">
    <property type="entry name" value="Response_reg"/>
    <property type="match status" value="1"/>
</dbReference>
<sequence>MGNDAVNVLLIDDSPTVRRLGELILSQNGYQVYTAEDGEAGLELARQVSPAVILVDYIMPKMDGHVFCQKVQEDDKLRDIPIILISSKGESVGKTFEQKYGVLHYFSKPFEPEELIDKLNEVLGSDTTDDPAEEPLQPPGPDSTMDSAPLIEMVDRLFQQYLKKDIPLLIRGTMNDILCESGLVKTGSLVFSGNLTEVPLADVVNFIYNSRLSGRLTVFYPGMFGEVYIENGQLVFAICNNKWSKQPFLTDILRKQKVLEIEGSAISETIVEARERHIPIGRILVEKKLITETQLMEALQIHAQEAFSTILEAKEGNFYLERDPLPFHLRDITTRVPLINVLMEGLRHMDERRLAATEFQDESMVLVRLISNEDAFDTINLKRQELEIFALIDGKKSLAEIVAESHLDRLETKRICYALRRVGLLRIKGG</sequence>
<evidence type="ECO:0000259" key="4">
    <source>
        <dbReference type="PROSITE" id="PS50110"/>
    </source>
</evidence>
<dbReference type="InterPro" id="IPR001789">
    <property type="entry name" value="Sig_transdc_resp-reg_receiver"/>
</dbReference>
<dbReference type="RefSeq" id="WP_191157915.1">
    <property type="nucleotide sequence ID" value="NZ_JACWUN010000026.1"/>
</dbReference>
<proteinExistence type="predicted"/>
<dbReference type="InterPro" id="IPR025497">
    <property type="entry name" value="PatA-like_N"/>
</dbReference>
<evidence type="ECO:0000256" key="1">
    <source>
        <dbReference type="ARBA" id="ARBA00022553"/>
    </source>
</evidence>
<dbReference type="SUPFAM" id="SSF52172">
    <property type="entry name" value="CheY-like"/>
    <property type="match status" value="1"/>
</dbReference>
<protein>
    <submittedName>
        <fullName evidence="5">Response regulator</fullName>
    </submittedName>
</protein>
<comment type="caution">
    <text evidence="5">The sequence shown here is derived from an EMBL/GenBank/DDBJ whole genome shotgun (WGS) entry which is preliminary data.</text>
</comment>
<name>A0A8J6R0D2_9BACT</name>
<evidence type="ECO:0000313" key="6">
    <source>
        <dbReference type="Proteomes" id="UP000632828"/>
    </source>
</evidence>
<accession>A0A8J6R0D2</accession>
<feature type="region of interest" description="Disordered" evidence="3">
    <location>
        <begin position="124"/>
        <end position="144"/>
    </location>
</feature>
<dbReference type="PROSITE" id="PS50110">
    <property type="entry name" value="RESPONSE_REGULATORY"/>
    <property type="match status" value="1"/>
</dbReference>